<keyword evidence="2" id="KW-1185">Reference proteome</keyword>
<organism evidence="1 2">
    <name type="scientific">Bacillus chungangensis</name>
    <dbReference type="NCBI Taxonomy" id="587633"/>
    <lineage>
        <taxon>Bacteria</taxon>
        <taxon>Bacillati</taxon>
        <taxon>Bacillota</taxon>
        <taxon>Bacilli</taxon>
        <taxon>Bacillales</taxon>
        <taxon>Bacillaceae</taxon>
        <taxon>Bacillus</taxon>
    </lineage>
</organism>
<comment type="caution">
    <text evidence="1">The sequence shown here is derived from an EMBL/GenBank/DDBJ whole genome shotgun (WGS) entry which is preliminary data.</text>
</comment>
<protein>
    <submittedName>
        <fullName evidence="1">Uncharacterized protein</fullName>
    </submittedName>
</protein>
<accession>A0ABT9WS40</accession>
<reference evidence="1 2" key="1">
    <citation type="submission" date="2023-07" db="EMBL/GenBank/DDBJ databases">
        <title>Genomic Encyclopedia of Type Strains, Phase IV (KMG-IV): sequencing the most valuable type-strain genomes for metagenomic binning, comparative biology and taxonomic classification.</title>
        <authorList>
            <person name="Goeker M."/>
        </authorList>
    </citation>
    <scope>NUCLEOTIDE SEQUENCE [LARGE SCALE GENOMIC DNA]</scope>
    <source>
        <strain evidence="1 2">DSM 23837</strain>
    </source>
</reference>
<dbReference type="RefSeq" id="WP_307228864.1">
    <property type="nucleotide sequence ID" value="NZ_JAUSTT010000009.1"/>
</dbReference>
<dbReference type="EMBL" id="JAUSTT010000009">
    <property type="protein sequence ID" value="MDQ0176037.1"/>
    <property type="molecule type" value="Genomic_DNA"/>
</dbReference>
<sequence length="108" mass="12654">MRVTPVKYCGECHKDFHHTEEVWYAAIENNCFCSSCKEKLDIKDWEPRIVWRSEKDYKQRLDLIGSKGTVMRSFTVIDAHEYESGVVLKVSDVIGGEYWVSEEDVNLF</sequence>
<dbReference type="Proteomes" id="UP001223586">
    <property type="component" value="Unassembled WGS sequence"/>
</dbReference>
<name>A0ABT9WS40_9BACI</name>
<evidence type="ECO:0000313" key="1">
    <source>
        <dbReference type="EMBL" id="MDQ0176037.1"/>
    </source>
</evidence>
<gene>
    <name evidence="1" type="ORF">J2S08_001873</name>
</gene>
<evidence type="ECO:0000313" key="2">
    <source>
        <dbReference type="Proteomes" id="UP001223586"/>
    </source>
</evidence>
<proteinExistence type="predicted"/>